<protein>
    <submittedName>
        <fullName evidence="1">Uncharacterized protein</fullName>
    </submittedName>
</protein>
<organism evidence="1 2">
    <name type="scientific">Macrococcoides caseolyticum</name>
    <dbReference type="NCBI Taxonomy" id="69966"/>
    <lineage>
        <taxon>Bacteria</taxon>
        <taxon>Bacillati</taxon>
        <taxon>Bacillota</taxon>
        <taxon>Bacilli</taxon>
        <taxon>Bacillales</taxon>
        <taxon>Staphylococcaceae</taxon>
        <taxon>Macrococcoides</taxon>
    </lineage>
</organism>
<proteinExistence type="predicted"/>
<evidence type="ECO:0000313" key="1">
    <source>
        <dbReference type="EMBL" id="PKE55880.1"/>
    </source>
</evidence>
<gene>
    <name evidence="1" type="ORF">CW682_09730</name>
</gene>
<reference evidence="1" key="1">
    <citation type="submission" date="2017-12" db="EMBL/GenBank/DDBJ databases">
        <title>Genomics of Macrococcus caseolyticus.</title>
        <authorList>
            <person name="MacFadyen A.C."/>
            <person name="Paterson G.K."/>
        </authorList>
    </citation>
    <scope>NUCLEOTIDE SEQUENCE</scope>
    <source>
        <strain evidence="1">5459_5_49</strain>
    </source>
</reference>
<name>A0ACC9MR15_9STAP</name>
<evidence type="ECO:0000313" key="2">
    <source>
        <dbReference type="Proteomes" id="UP000233606"/>
    </source>
</evidence>
<comment type="caution">
    <text evidence="1">The sequence shown here is derived from an EMBL/GenBank/DDBJ whole genome shotgun (WGS) entry which is preliminary data.</text>
</comment>
<dbReference type="EMBL" id="PIWU01000015">
    <property type="protein sequence ID" value="PKE55880.1"/>
    <property type="molecule type" value="Genomic_DNA"/>
</dbReference>
<keyword evidence="2" id="KW-1185">Reference proteome</keyword>
<accession>A0ACC9MR15</accession>
<dbReference type="Proteomes" id="UP000233606">
    <property type="component" value="Unassembled WGS sequence"/>
</dbReference>
<sequence>MKQLVTALEEYSDEMEQWAKKGILGTVLTIHSTAQALAPVDTGFLRELINFKTMDGGLKGVVSVGADYAVKRMPQLLVTII</sequence>